<gene>
    <name evidence="1" type="ORF">GMARGA_LOCUS41217</name>
</gene>
<sequence length="41" mass="4844">DKLETELEKRKIDYKGLKRNELVNILQEKMTQEILSPDVNA</sequence>
<proteinExistence type="predicted"/>
<feature type="non-terminal residue" evidence="1">
    <location>
        <position position="41"/>
    </location>
</feature>
<dbReference type="EMBL" id="CAJVQB010111510">
    <property type="protein sequence ID" value="CAG8852396.1"/>
    <property type="molecule type" value="Genomic_DNA"/>
</dbReference>
<protein>
    <submittedName>
        <fullName evidence="1">4830_t:CDS:1</fullName>
    </submittedName>
</protein>
<reference evidence="1 2" key="1">
    <citation type="submission" date="2021-06" db="EMBL/GenBank/DDBJ databases">
        <authorList>
            <person name="Kallberg Y."/>
            <person name="Tangrot J."/>
            <person name="Rosling A."/>
        </authorList>
    </citation>
    <scope>NUCLEOTIDE SEQUENCE [LARGE SCALE GENOMIC DNA]</scope>
    <source>
        <strain evidence="1 2">120-4 pot B 10/14</strain>
    </source>
</reference>
<feature type="non-terminal residue" evidence="1">
    <location>
        <position position="1"/>
    </location>
</feature>
<accession>A0ABN7XC22</accession>
<evidence type="ECO:0000313" key="2">
    <source>
        <dbReference type="Proteomes" id="UP000789901"/>
    </source>
</evidence>
<keyword evidence="2" id="KW-1185">Reference proteome</keyword>
<dbReference type="Proteomes" id="UP000789901">
    <property type="component" value="Unassembled WGS sequence"/>
</dbReference>
<name>A0ABN7XC22_GIGMA</name>
<evidence type="ECO:0000313" key="1">
    <source>
        <dbReference type="EMBL" id="CAG8852396.1"/>
    </source>
</evidence>
<comment type="caution">
    <text evidence="1">The sequence shown here is derived from an EMBL/GenBank/DDBJ whole genome shotgun (WGS) entry which is preliminary data.</text>
</comment>
<organism evidence="1 2">
    <name type="scientific">Gigaspora margarita</name>
    <dbReference type="NCBI Taxonomy" id="4874"/>
    <lineage>
        <taxon>Eukaryota</taxon>
        <taxon>Fungi</taxon>
        <taxon>Fungi incertae sedis</taxon>
        <taxon>Mucoromycota</taxon>
        <taxon>Glomeromycotina</taxon>
        <taxon>Glomeromycetes</taxon>
        <taxon>Diversisporales</taxon>
        <taxon>Gigasporaceae</taxon>
        <taxon>Gigaspora</taxon>
    </lineage>
</organism>